<accession>A0A5E4B566</accession>
<evidence type="ECO:0000313" key="2">
    <source>
        <dbReference type="Proteomes" id="UP000335636"/>
    </source>
</evidence>
<gene>
    <name evidence="1" type="ORF">MONAX_5E010882</name>
</gene>
<dbReference type="EMBL" id="CABDUW010000261">
    <property type="protein sequence ID" value="VTJ64290.1"/>
    <property type="molecule type" value="Genomic_DNA"/>
</dbReference>
<sequence length="57" mass="6190">MIEGCTRAFPEVPETPRKCRYCGGGESQGEIMEHPWLTSAPDAASTETGQSEQTFAL</sequence>
<name>A0A5E4B566_MARMO</name>
<protein>
    <submittedName>
        <fullName evidence="1">Uncharacterized protein</fullName>
    </submittedName>
</protein>
<keyword evidence="2" id="KW-1185">Reference proteome</keyword>
<dbReference type="AlphaFoldDB" id="A0A5E4B566"/>
<proteinExistence type="predicted"/>
<evidence type="ECO:0000313" key="1">
    <source>
        <dbReference type="EMBL" id="VTJ64290.1"/>
    </source>
</evidence>
<reference evidence="1" key="1">
    <citation type="submission" date="2019-04" db="EMBL/GenBank/DDBJ databases">
        <authorList>
            <person name="Alioto T."/>
            <person name="Alioto T."/>
        </authorList>
    </citation>
    <scope>NUCLEOTIDE SEQUENCE [LARGE SCALE GENOMIC DNA]</scope>
</reference>
<dbReference type="Proteomes" id="UP000335636">
    <property type="component" value="Unassembled WGS sequence"/>
</dbReference>
<comment type="caution">
    <text evidence="1">The sequence shown here is derived from an EMBL/GenBank/DDBJ whole genome shotgun (WGS) entry which is preliminary data.</text>
</comment>
<organism evidence="1 2">
    <name type="scientific">Marmota monax</name>
    <name type="common">Woodchuck</name>
    <dbReference type="NCBI Taxonomy" id="9995"/>
    <lineage>
        <taxon>Eukaryota</taxon>
        <taxon>Metazoa</taxon>
        <taxon>Chordata</taxon>
        <taxon>Craniata</taxon>
        <taxon>Vertebrata</taxon>
        <taxon>Euteleostomi</taxon>
        <taxon>Mammalia</taxon>
        <taxon>Eutheria</taxon>
        <taxon>Euarchontoglires</taxon>
        <taxon>Glires</taxon>
        <taxon>Rodentia</taxon>
        <taxon>Sciuromorpha</taxon>
        <taxon>Sciuridae</taxon>
        <taxon>Xerinae</taxon>
        <taxon>Marmotini</taxon>
        <taxon>Marmota</taxon>
    </lineage>
</organism>